<feature type="compositionally biased region" description="Basic and acidic residues" evidence="1">
    <location>
        <begin position="615"/>
        <end position="627"/>
    </location>
</feature>
<feature type="region of interest" description="Disordered" evidence="1">
    <location>
        <begin position="471"/>
        <end position="508"/>
    </location>
</feature>
<proteinExistence type="predicted"/>
<feature type="region of interest" description="Disordered" evidence="1">
    <location>
        <begin position="590"/>
        <end position="627"/>
    </location>
</feature>
<evidence type="ECO:0000256" key="2">
    <source>
        <dbReference type="SAM" id="Phobius"/>
    </source>
</evidence>
<reference evidence="3 4" key="1">
    <citation type="submission" date="2022-11" db="EMBL/GenBank/DDBJ databases">
        <title>Genome Sequencing of Nocardia sp. ON39_IFM12276 and assembly.</title>
        <authorList>
            <person name="Shimojima M."/>
            <person name="Toyokawa M."/>
            <person name="Uesaka K."/>
        </authorList>
    </citation>
    <scope>NUCLEOTIDE SEQUENCE [LARGE SCALE GENOMIC DNA]</scope>
    <source>
        <strain evidence="3 4">IFM 12276</strain>
    </source>
</reference>
<evidence type="ECO:0000256" key="1">
    <source>
        <dbReference type="SAM" id="MobiDB-lite"/>
    </source>
</evidence>
<feature type="transmembrane region" description="Helical" evidence="2">
    <location>
        <begin position="307"/>
        <end position="328"/>
    </location>
</feature>
<feature type="transmembrane region" description="Helical" evidence="2">
    <location>
        <begin position="171"/>
        <end position="190"/>
    </location>
</feature>
<feature type="transmembrane region" description="Helical" evidence="2">
    <location>
        <begin position="364"/>
        <end position="384"/>
    </location>
</feature>
<feature type="transmembrane region" description="Helical" evidence="2">
    <location>
        <begin position="274"/>
        <end position="295"/>
    </location>
</feature>
<evidence type="ECO:0000313" key="4">
    <source>
        <dbReference type="Proteomes" id="UP001317870"/>
    </source>
</evidence>
<feature type="transmembrane region" description="Helical" evidence="2">
    <location>
        <begin position="340"/>
        <end position="358"/>
    </location>
</feature>
<organism evidence="3 4">
    <name type="scientific">Nocardia sputorum</name>
    <dbReference type="NCBI Taxonomy" id="2984338"/>
    <lineage>
        <taxon>Bacteria</taxon>
        <taxon>Bacillati</taxon>
        <taxon>Actinomycetota</taxon>
        <taxon>Actinomycetes</taxon>
        <taxon>Mycobacteriales</taxon>
        <taxon>Nocardiaceae</taxon>
        <taxon>Nocardia</taxon>
    </lineage>
</organism>
<dbReference type="RefSeq" id="WP_281874096.1">
    <property type="nucleotide sequence ID" value="NZ_AP026976.1"/>
</dbReference>
<keyword evidence="4" id="KW-1185">Reference proteome</keyword>
<sequence length="627" mass="70443">MDATARTDALATELSGALTMASRCPGNLSQNSQDYRLRAAQFFTENDRVARAIDSELGELFREDPELGRLVEATSRRGGRKRLAQHLRQTLPEHPHAQESLLSLTQGTADPVASRTPIGGAVSWSRSSGWFSREVVLVLMNVLIVVPIVFAFLTVWGGVHRHSSADDVSTAALRVFIVWVLSFLPSWLYIRFLGQRAGALWSEYVINLHRLAVDEPRYLPRPPKSSEFYAEWLADGGYLQEEEHNIYRQKFNAYYGRAVSSAGGSDFVIKTDTLFPIFLATIGFATCWTAVLWDLSFVENPTTAWDILKFGFLGAYAFTVQSLVRRFFQSDLRPSAYASALLRIIVVFATLVALYQLIDSFEAGVRSAIAFVVGAFPIVGIYALHRTTAVALRAAVPQLTPNYPLNQIDGLNVWYESRLIEEGIEDMQSLVTANLVDVILHTRVPIGRLVDWIDQAQLYFHLDHSEVTRRERRQALRQDNTSSSKPSSEDPSWTAQLSGSLGPGVRAGTNTRVRLRQLGIRTATDLLIAFPPSEVDPRTAAEPTGRQYRYLTPAGIDLEQIRMLVRVLNESSELVPVWNWQRRGARIRPPQETSNRRRINGLEHSQPETTASALRRREPQRTIFDPH</sequence>
<evidence type="ECO:0000313" key="3">
    <source>
        <dbReference type="EMBL" id="BDU01080.1"/>
    </source>
</evidence>
<accession>A0ABN6U7D1</accession>
<keyword evidence="2" id="KW-1133">Transmembrane helix</keyword>
<dbReference type="EMBL" id="AP026978">
    <property type="protein sequence ID" value="BDU01080.1"/>
    <property type="molecule type" value="Genomic_DNA"/>
</dbReference>
<keyword evidence="2" id="KW-0472">Membrane</keyword>
<keyword evidence="2" id="KW-0812">Transmembrane</keyword>
<gene>
    <name evidence="3" type="ORF">IFM12276_41080</name>
</gene>
<dbReference type="Proteomes" id="UP001317870">
    <property type="component" value="Chromosome"/>
</dbReference>
<protein>
    <submittedName>
        <fullName evidence="3">Uncharacterized protein</fullName>
    </submittedName>
</protein>
<feature type="transmembrane region" description="Helical" evidence="2">
    <location>
        <begin position="135"/>
        <end position="159"/>
    </location>
</feature>
<feature type="compositionally biased region" description="Low complexity" evidence="1">
    <location>
        <begin position="482"/>
        <end position="492"/>
    </location>
</feature>
<name>A0ABN6U7D1_9NOCA</name>